<name>A0A1I4VDJ5_9HYPH</name>
<dbReference type="PANTHER" id="PTHR30055:SF201">
    <property type="entry name" value="TRANSCRIPTIONAL REGULATORY PROTEIN"/>
    <property type="match status" value="1"/>
</dbReference>
<evidence type="ECO:0000259" key="3">
    <source>
        <dbReference type="PROSITE" id="PS50977"/>
    </source>
</evidence>
<dbReference type="Pfam" id="PF17918">
    <property type="entry name" value="TetR_C_15"/>
    <property type="match status" value="1"/>
</dbReference>
<dbReference type="GO" id="GO:0000976">
    <property type="term" value="F:transcription cis-regulatory region binding"/>
    <property type="evidence" value="ECO:0007669"/>
    <property type="project" value="TreeGrafter"/>
</dbReference>
<evidence type="ECO:0000313" key="4">
    <source>
        <dbReference type="EMBL" id="PKR90020.1"/>
    </source>
</evidence>
<dbReference type="SUPFAM" id="SSF46689">
    <property type="entry name" value="Homeodomain-like"/>
    <property type="match status" value="1"/>
</dbReference>
<dbReference type="OrthoDB" id="9808189at2"/>
<reference evidence="4 5" key="1">
    <citation type="submission" date="2017-12" db="EMBL/GenBank/DDBJ databases">
        <title>Anaerobic carbon monoxide metabolism by Pleomorphomonas carboxyditropha sp. nov., a new mesophilic hydrogenogenic carboxidotroph.</title>
        <authorList>
            <person name="Esquivel-Elizondo S."/>
            <person name="Krajmalnik-Brown R."/>
        </authorList>
    </citation>
    <scope>NUCLEOTIDE SEQUENCE [LARGE SCALE GENOMIC DNA]</scope>
    <source>
        <strain evidence="4 5">R5-392</strain>
    </source>
</reference>
<protein>
    <submittedName>
        <fullName evidence="4">TetR family transcriptional regulator</fullName>
    </submittedName>
</protein>
<dbReference type="InterPro" id="IPR009057">
    <property type="entry name" value="Homeodomain-like_sf"/>
</dbReference>
<feature type="DNA-binding region" description="H-T-H motif" evidence="2">
    <location>
        <begin position="44"/>
        <end position="63"/>
    </location>
</feature>
<keyword evidence="5" id="KW-1185">Reference proteome</keyword>
<dbReference type="Proteomes" id="UP000233491">
    <property type="component" value="Unassembled WGS sequence"/>
</dbReference>
<proteinExistence type="predicted"/>
<comment type="caution">
    <text evidence="4">The sequence shown here is derived from an EMBL/GenBank/DDBJ whole genome shotgun (WGS) entry which is preliminary data.</text>
</comment>
<dbReference type="AlphaFoldDB" id="A0A1I4VDJ5"/>
<feature type="domain" description="HTH tetR-type" evidence="3">
    <location>
        <begin position="21"/>
        <end position="81"/>
    </location>
</feature>
<evidence type="ECO:0000256" key="1">
    <source>
        <dbReference type="ARBA" id="ARBA00023125"/>
    </source>
</evidence>
<dbReference type="Gene3D" id="1.10.357.10">
    <property type="entry name" value="Tetracycline Repressor, domain 2"/>
    <property type="match status" value="1"/>
</dbReference>
<dbReference type="PRINTS" id="PR00455">
    <property type="entry name" value="HTHTETR"/>
</dbReference>
<evidence type="ECO:0000256" key="2">
    <source>
        <dbReference type="PROSITE-ProRule" id="PRU00335"/>
    </source>
</evidence>
<dbReference type="InterPro" id="IPR001647">
    <property type="entry name" value="HTH_TetR"/>
</dbReference>
<evidence type="ECO:0000313" key="5">
    <source>
        <dbReference type="Proteomes" id="UP000233491"/>
    </source>
</evidence>
<dbReference type="InterPro" id="IPR041669">
    <property type="entry name" value="TetR_C_15"/>
</dbReference>
<dbReference type="PANTHER" id="PTHR30055">
    <property type="entry name" value="HTH-TYPE TRANSCRIPTIONAL REGULATOR RUTR"/>
    <property type="match status" value="1"/>
</dbReference>
<dbReference type="EMBL" id="PJNW01000002">
    <property type="protein sequence ID" value="PKR90020.1"/>
    <property type="molecule type" value="Genomic_DNA"/>
</dbReference>
<keyword evidence="1 2" id="KW-0238">DNA-binding</keyword>
<gene>
    <name evidence="4" type="ORF">CXZ10_01095</name>
</gene>
<dbReference type="Pfam" id="PF00440">
    <property type="entry name" value="TetR_N"/>
    <property type="match status" value="1"/>
</dbReference>
<dbReference type="RefSeq" id="WP_101287116.1">
    <property type="nucleotide sequence ID" value="NZ_FOUQ01000011.1"/>
</dbReference>
<sequence length="231" mass="25376">MLTSPPPHLSPRKRPRQARATVTLDAIFEATIQVLIADGPRRLTTTRVAERAGVSVGTMYQYFPHKQALFYALNERYLDLVADKVEATCRAQQGGSVRDMVKALVATYWAAKTERVEVTQALYKSVVELDNEAMIEAFACRVDRATATMFASAADAAFADLHTVVLTLLTSIFGTVRSVFERNLPMDEAEAVLRQLVVMCVAYLDAVKLPSDGGMAPDRSRTVEVPVHDAA</sequence>
<dbReference type="InterPro" id="IPR050109">
    <property type="entry name" value="HTH-type_TetR-like_transc_reg"/>
</dbReference>
<organism evidence="4 5">
    <name type="scientific">Pleomorphomonas diazotrophica</name>
    <dbReference type="NCBI Taxonomy" id="1166257"/>
    <lineage>
        <taxon>Bacteria</taxon>
        <taxon>Pseudomonadati</taxon>
        <taxon>Pseudomonadota</taxon>
        <taxon>Alphaproteobacteria</taxon>
        <taxon>Hyphomicrobiales</taxon>
        <taxon>Pleomorphomonadaceae</taxon>
        <taxon>Pleomorphomonas</taxon>
    </lineage>
</organism>
<dbReference type="GO" id="GO:0003700">
    <property type="term" value="F:DNA-binding transcription factor activity"/>
    <property type="evidence" value="ECO:0007669"/>
    <property type="project" value="TreeGrafter"/>
</dbReference>
<accession>A0A1I4VDJ5</accession>
<dbReference type="PROSITE" id="PS50977">
    <property type="entry name" value="HTH_TETR_2"/>
    <property type="match status" value="1"/>
</dbReference>